<reference evidence="3" key="1">
    <citation type="submission" date="2023-03" db="EMBL/GenBank/DDBJ databases">
        <title>Massive genome expansion in bonnet fungi (Mycena s.s.) driven by repeated elements and novel gene families across ecological guilds.</title>
        <authorList>
            <consortium name="Lawrence Berkeley National Laboratory"/>
            <person name="Harder C.B."/>
            <person name="Miyauchi S."/>
            <person name="Viragh M."/>
            <person name="Kuo A."/>
            <person name="Thoen E."/>
            <person name="Andreopoulos B."/>
            <person name="Lu D."/>
            <person name="Skrede I."/>
            <person name="Drula E."/>
            <person name="Henrissat B."/>
            <person name="Morin E."/>
            <person name="Kohler A."/>
            <person name="Barry K."/>
            <person name="LaButti K."/>
            <person name="Morin E."/>
            <person name="Salamov A."/>
            <person name="Lipzen A."/>
            <person name="Mereny Z."/>
            <person name="Hegedus B."/>
            <person name="Baldrian P."/>
            <person name="Stursova M."/>
            <person name="Weitz H."/>
            <person name="Taylor A."/>
            <person name="Grigoriev I.V."/>
            <person name="Nagy L.G."/>
            <person name="Martin F."/>
            <person name="Kauserud H."/>
        </authorList>
    </citation>
    <scope>NUCLEOTIDE SEQUENCE</scope>
    <source>
        <strain evidence="3">9144</strain>
    </source>
</reference>
<name>A0AAD6V2R6_9AGAR</name>
<keyword evidence="4" id="KW-1185">Reference proteome</keyword>
<evidence type="ECO:0000256" key="1">
    <source>
        <dbReference type="SAM" id="MobiDB-lite"/>
    </source>
</evidence>
<accession>A0AAD6V2R6</accession>
<evidence type="ECO:0000256" key="2">
    <source>
        <dbReference type="SAM" id="SignalP"/>
    </source>
</evidence>
<gene>
    <name evidence="3" type="ORF">GGX14DRAFT_376635</name>
</gene>
<dbReference type="EMBL" id="JARJCW010000088">
    <property type="protein sequence ID" value="KAJ7195828.1"/>
    <property type="molecule type" value="Genomic_DNA"/>
</dbReference>
<evidence type="ECO:0000313" key="4">
    <source>
        <dbReference type="Proteomes" id="UP001219525"/>
    </source>
</evidence>
<feature type="compositionally biased region" description="Polar residues" evidence="1">
    <location>
        <begin position="43"/>
        <end position="62"/>
    </location>
</feature>
<protein>
    <submittedName>
        <fullName evidence="3">Uncharacterized protein</fullName>
    </submittedName>
</protein>
<keyword evidence="2" id="KW-0732">Signal</keyword>
<dbReference type="Proteomes" id="UP001219525">
    <property type="component" value="Unassembled WGS sequence"/>
</dbReference>
<feature type="region of interest" description="Disordered" evidence="1">
    <location>
        <begin position="30"/>
        <end position="62"/>
    </location>
</feature>
<proteinExistence type="predicted"/>
<comment type="caution">
    <text evidence="3">The sequence shown here is derived from an EMBL/GenBank/DDBJ whole genome shotgun (WGS) entry which is preliminary data.</text>
</comment>
<feature type="signal peptide" evidence="2">
    <location>
        <begin position="1"/>
        <end position="18"/>
    </location>
</feature>
<evidence type="ECO:0000313" key="3">
    <source>
        <dbReference type="EMBL" id="KAJ7195828.1"/>
    </source>
</evidence>
<feature type="chain" id="PRO_5042047553" evidence="2">
    <location>
        <begin position="19"/>
        <end position="161"/>
    </location>
</feature>
<organism evidence="3 4">
    <name type="scientific">Mycena pura</name>
    <dbReference type="NCBI Taxonomy" id="153505"/>
    <lineage>
        <taxon>Eukaryota</taxon>
        <taxon>Fungi</taxon>
        <taxon>Dikarya</taxon>
        <taxon>Basidiomycota</taxon>
        <taxon>Agaricomycotina</taxon>
        <taxon>Agaricomycetes</taxon>
        <taxon>Agaricomycetidae</taxon>
        <taxon>Agaricales</taxon>
        <taxon>Marasmiineae</taxon>
        <taxon>Mycenaceae</taxon>
        <taxon>Mycena</taxon>
    </lineage>
</organism>
<sequence>MLLAKSLLLFFVLCPGHPLLGPSPALPLNGRDTGIQARRSKKQSAGNTSAQAATGTTAKVSTATDGSTIIDDSVSGLTMRYKVSAPSTEFVANSGQAPGTLGINVLFHGDGGQSFVDFPNQGVNANLIGVALLAPDADLRWGGSDPNDATGLIITKRRPLD</sequence>
<dbReference type="AlphaFoldDB" id="A0AAD6V2R6"/>